<dbReference type="AlphaFoldDB" id="A0A7S0YAG9"/>
<dbReference type="GO" id="GO:0046513">
    <property type="term" value="P:ceramide biosynthetic process"/>
    <property type="evidence" value="ECO:0007669"/>
    <property type="project" value="InterPro"/>
</dbReference>
<reference evidence="8" key="1">
    <citation type="submission" date="2021-01" db="EMBL/GenBank/DDBJ databases">
        <authorList>
            <person name="Corre E."/>
            <person name="Pelletier E."/>
            <person name="Niang G."/>
            <person name="Scheremetjew M."/>
            <person name="Finn R."/>
            <person name="Kale V."/>
            <person name="Holt S."/>
            <person name="Cochrane G."/>
            <person name="Meng A."/>
            <person name="Brown T."/>
            <person name="Cohen L."/>
        </authorList>
    </citation>
    <scope>NUCLEOTIDE SEQUENCE</scope>
    <source>
        <strain evidence="8">SAG 63-3</strain>
    </source>
</reference>
<name>A0A7S0YAG9_9CHLO</name>
<gene>
    <name evidence="8" type="ORF">PPAR00522_LOCUS2144</name>
</gene>
<keyword evidence="2 5" id="KW-0812">Transmembrane</keyword>
<feature type="transmembrane region" description="Helical" evidence="6">
    <location>
        <begin position="336"/>
        <end position="356"/>
    </location>
</feature>
<feature type="domain" description="TLC" evidence="7">
    <location>
        <begin position="159"/>
        <end position="367"/>
    </location>
</feature>
<dbReference type="GO" id="GO:0050291">
    <property type="term" value="F:sphingosine N-acyltransferase activity"/>
    <property type="evidence" value="ECO:0007669"/>
    <property type="project" value="InterPro"/>
</dbReference>
<dbReference type="InterPro" id="IPR016439">
    <property type="entry name" value="Lag1/Lac1-like"/>
</dbReference>
<evidence type="ECO:0000256" key="4">
    <source>
        <dbReference type="ARBA" id="ARBA00023136"/>
    </source>
</evidence>
<evidence type="ECO:0000313" key="8">
    <source>
        <dbReference type="EMBL" id="CAD8765756.1"/>
    </source>
</evidence>
<dbReference type="EMBL" id="HBFM01003722">
    <property type="protein sequence ID" value="CAD8765756.1"/>
    <property type="molecule type" value="Transcribed_RNA"/>
</dbReference>
<keyword evidence="4 5" id="KW-0472">Membrane</keyword>
<dbReference type="PROSITE" id="PS50922">
    <property type="entry name" value="TLC"/>
    <property type="match status" value="1"/>
</dbReference>
<evidence type="ECO:0000256" key="2">
    <source>
        <dbReference type="ARBA" id="ARBA00022692"/>
    </source>
</evidence>
<evidence type="ECO:0000256" key="3">
    <source>
        <dbReference type="ARBA" id="ARBA00022989"/>
    </source>
</evidence>
<organism evidence="8">
    <name type="scientific">Polytomella parva</name>
    <dbReference type="NCBI Taxonomy" id="51329"/>
    <lineage>
        <taxon>Eukaryota</taxon>
        <taxon>Viridiplantae</taxon>
        <taxon>Chlorophyta</taxon>
        <taxon>core chlorophytes</taxon>
        <taxon>Chlorophyceae</taxon>
        <taxon>CS clade</taxon>
        <taxon>Chlamydomonadales</taxon>
        <taxon>Chlamydomonadaceae</taxon>
        <taxon>Polytomella</taxon>
    </lineage>
</organism>
<evidence type="ECO:0000256" key="6">
    <source>
        <dbReference type="SAM" id="Phobius"/>
    </source>
</evidence>
<dbReference type="Pfam" id="PF03798">
    <property type="entry name" value="TRAM_LAG1_CLN8"/>
    <property type="match status" value="1"/>
</dbReference>
<dbReference type="SMART" id="SM00724">
    <property type="entry name" value="TLC"/>
    <property type="match status" value="1"/>
</dbReference>
<evidence type="ECO:0000256" key="5">
    <source>
        <dbReference type="PROSITE-ProRule" id="PRU00205"/>
    </source>
</evidence>
<sequence>MFLYSLSYNLSVFASNIKIFSSNFSHEIRIILILVLLIPFIKFFVEVIFYRALVHAILKRCQCPQHGYRRTSVYMLIKIFLKEFKRNPIFSTLINSINGFKNNSTIKYRLSISTSPLSSSTSLTSDASSKVVDRRQSISKEEDEESTCSLCQSYNQRMFKMVEALWKLNIYGLFVTLEYFAAIRQPWFKNTRDQWVGWPNQEISPTMRLLYASQLSFYVATALVLFPFEPTRRDALVMQTHHVCTAVLVTLAYTCGYIRMGSTIMVVHDINDVIMEVAKCFNYTSAAHPWAENVAKTFLGLFVVTWALLRMYYFPRYILHSTLFEIQEVLGMKPQCYWLINGLFVVLFLMHVYWFGLILRTVYTTLRSGRTHDVREKKDDE</sequence>
<dbReference type="InterPro" id="IPR006634">
    <property type="entry name" value="TLC-dom"/>
</dbReference>
<dbReference type="PANTHER" id="PTHR12560:SF0">
    <property type="entry name" value="LD18904P"/>
    <property type="match status" value="1"/>
</dbReference>
<proteinExistence type="predicted"/>
<keyword evidence="3 6" id="KW-1133">Transmembrane helix</keyword>
<dbReference type="PANTHER" id="PTHR12560">
    <property type="entry name" value="LONGEVITY ASSURANCE FACTOR 1 LAG1"/>
    <property type="match status" value="1"/>
</dbReference>
<comment type="subcellular location">
    <subcellularLocation>
        <location evidence="1">Membrane</location>
        <topology evidence="1">Multi-pass membrane protein</topology>
    </subcellularLocation>
</comment>
<dbReference type="GO" id="GO:0005789">
    <property type="term" value="C:endoplasmic reticulum membrane"/>
    <property type="evidence" value="ECO:0007669"/>
    <property type="project" value="UniProtKB-SubCell"/>
</dbReference>
<feature type="transmembrane region" description="Helical" evidence="6">
    <location>
        <begin position="298"/>
        <end position="315"/>
    </location>
</feature>
<evidence type="ECO:0000256" key="1">
    <source>
        <dbReference type="ARBA" id="ARBA00004141"/>
    </source>
</evidence>
<accession>A0A7S0YAG9</accession>
<evidence type="ECO:0000259" key="7">
    <source>
        <dbReference type="PROSITE" id="PS50922"/>
    </source>
</evidence>
<feature type="transmembrane region" description="Helical" evidence="6">
    <location>
        <begin position="30"/>
        <end position="50"/>
    </location>
</feature>
<feature type="transmembrane region" description="Helical" evidence="6">
    <location>
        <begin position="168"/>
        <end position="188"/>
    </location>
</feature>
<feature type="transmembrane region" description="Helical" evidence="6">
    <location>
        <begin position="208"/>
        <end position="228"/>
    </location>
</feature>
<protein>
    <recommendedName>
        <fullName evidence="7">TLC domain-containing protein</fullName>
    </recommendedName>
</protein>